<dbReference type="EMBL" id="CP013107">
    <property type="protein sequence ID" value="APG91033.1"/>
    <property type="molecule type" value="Genomic_DNA"/>
</dbReference>
<dbReference type="AlphaFoldDB" id="A0A1L3LLX8"/>
<evidence type="ECO:0000313" key="1">
    <source>
        <dbReference type="EMBL" id="APG91033.1"/>
    </source>
</evidence>
<dbReference type="KEGG" id="same:SAMCFNEI73_Ch1740"/>
<proteinExistence type="predicted"/>
<evidence type="ECO:0000313" key="2">
    <source>
        <dbReference type="Proteomes" id="UP000182306"/>
    </source>
</evidence>
<reference evidence="1 2" key="1">
    <citation type="submission" date="2015-10" db="EMBL/GenBank/DDBJ databases">
        <title>Genomic differences between typical nodule nitrogen-fixing rhizobial strains and those coming from bean seeds.</title>
        <authorList>
            <person name="Peralta H."/>
            <person name="Aguilar-Vera A."/>
            <person name="Diaz R."/>
            <person name="Mora Y."/>
            <person name="Martinez-Batallar G."/>
            <person name="Salazar E."/>
            <person name="Vargas-Lagunas C."/>
            <person name="Encarnacion S."/>
            <person name="Girard L."/>
            <person name="Mora J."/>
        </authorList>
    </citation>
    <scope>NUCLEOTIDE SEQUENCE [LARGE SCALE GENOMIC DNA]</scope>
    <source>
        <strain evidence="1 2">CFNEI 73</strain>
    </source>
</reference>
<dbReference type="Proteomes" id="UP000182306">
    <property type="component" value="Chromosome"/>
</dbReference>
<gene>
    <name evidence="1" type="ORF">SAMCFNEI73_Ch1740</name>
</gene>
<organism evidence="1 2">
    <name type="scientific">Sinorhizobium americanum</name>
    <dbReference type="NCBI Taxonomy" id="194963"/>
    <lineage>
        <taxon>Bacteria</taxon>
        <taxon>Pseudomonadati</taxon>
        <taxon>Pseudomonadota</taxon>
        <taxon>Alphaproteobacteria</taxon>
        <taxon>Hyphomicrobiales</taxon>
        <taxon>Rhizobiaceae</taxon>
        <taxon>Sinorhizobium/Ensifer group</taxon>
        <taxon>Sinorhizobium</taxon>
    </lineage>
</organism>
<name>A0A1L3LLX8_9HYPH</name>
<accession>A0A1L3LLX8</accession>
<keyword evidence="2" id="KW-1185">Reference proteome</keyword>
<protein>
    <submittedName>
        <fullName evidence="1">Uncharacterized protein</fullName>
    </submittedName>
</protein>
<sequence length="57" mass="6222">MLPDDTHNPAHIALRVPSHASRACQLKCGDPVANVAALVAKLSRETIRCDFTFSFND</sequence>